<comment type="caution">
    <text evidence="2">The sequence shown here is derived from an EMBL/GenBank/DDBJ whole genome shotgun (WGS) entry which is preliminary data.</text>
</comment>
<feature type="signal peptide" evidence="1">
    <location>
        <begin position="1"/>
        <end position="19"/>
    </location>
</feature>
<feature type="chain" id="PRO_5046561248" description="TraB/GumN family protein" evidence="1">
    <location>
        <begin position="20"/>
        <end position="286"/>
    </location>
</feature>
<name>A0ABX1R5P5_9ALTE</name>
<sequence>MKFTLIMILLMCSMSQVHAQVKILPVGVFHFTFPNLDAQQVIKTHQIDVLEPEFQKQIEQIVNALSEFEPDYVVVEHKLKHANALNRAYLQYLKTGELPGRSETYQLGFRIANKRSLNKVHGVDTWGKLYQATATYLSSEQGETAFNAFYNNPPDKALKVSQGDPVYKERGIAAELIRLNQPDTIRQSLNNYLVGHFKYATEEQPYFGADFETGRWFNRNLRILRNIQQLPYKNGERILLIYGAGHLNVLNYLFDGSSEFERVSPLPFLQAADDIMHSQTNMSESE</sequence>
<evidence type="ECO:0000256" key="1">
    <source>
        <dbReference type="SAM" id="SignalP"/>
    </source>
</evidence>
<proteinExistence type="predicted"/>
<gene>
    <name evidence="2" type="ORF">HCJ96_11075</name>
</gene>
<reference evidence="2 3" key="1">
    <citation type="submission" date="2020-03" db="EMBL/GenBank/DDBJ databases">
        <title>Alteromonas ponticola sp. nov., isolated from seawater.</title>
        <authorList>
            <person name="Yoon J.-H."/>
            <person name="Kim Y.-O."/>
        </authorList>
    </citation>
    <scope>NUCLEOTIDE SEQUENCE [LARGE SCALE GENOMIC DNA]</scope>
    <source>
        <strain evidence="2 3">MYP5</strain>
    </source>
</reference>
<organism evidence="2 3">
    <name type="scientific">Alteromonas ponticola</name>
    <dbReference type="NCBI Taxonomy" id="2720613"/>
    <lineage>
        <taxon>Bacteria</taxon>
        <taxon>Pseudomonadati</taxon>
        <taxon>Pseudomonadota</taxon>
        <taxon>Gammaproteobacteria</taxon>
        <taxon>Alteromonadales</taxon>
        <taxon>Alteromonadaceae</taxon>
        <taxon>Alteromonas/Salinimonas group</taxon>
        <taxon>Alteromonas</taxon>
    </lineage>
</organism>
<evidence type="ECO:0000313" key="2">
    <source>
        <dbReference type="EMBL" id="NMH60565.1"/>
    </source>
</evidence>
<evidence type="ECO:0000313" key="3">
    <source>
        <dbReference type="Proteomes" id="UP000709336"/>
    </source>
</evidence>
<dbReference type="Pfam" id="PF18950">
    <property type="entry name" value="DUF5694"/>
    <property type="match status" value="1"/>
</dbReference>
<protein>
    <recommendedName>
        <fullName evidence="4">TraB/GumN family protein</fullName>
    </recommendedName>
</protein>
<evidence type="ECO:0008006" key="4">
    <source>
        <dbReference type="Google" id="ProtNLM"/>
    </source>
</evidence>
<dbReference type="Proteomes" id="UP000709336">
    <property type="component" value="Unassembled WGS sequence"/>
</dbReference>
<dbReference type="RefSeq" id="WP_169211110.1">
    <property type="nucleotide sequence ID" value="NZ_JAATNW010000005.1"/>
</dbReference>
<keyword evidence="1" id="KW-0732">Signal</keyword>
<dbReference type="EMBL" id="JAATNW010000005">
    <property type="protein sequence ID" value="NMH60565.1"/>
    <property type="molecule type" value="Genomic_DNA"/>
</dbReference>
<keyword evidence="3" id="KW-1185">Reference proteome</keyword>
<accession>A0ABX1R5P5</accession>
<dbReference type="InterPro" id="IPR043749">
    <property type="entry name" value="DUF5694"/>
</dbReference>